<evidence type="ECO:0000256" key="5">
    <source>
        <dbReference type="SAM" id="MobiDB-lite"/>
    </source>
</evidence>
<feature type="region of interest" description="Disordered" evidence="5">
    <location>
        <begin position="844"/>
        <end position="866"/>
    </location>
</feature>
<keyword evidence="1" id="KW-0597">Phosphoprotein</keyword>
<dbReference type="Gene3D" id="1.10.418.10">
    <property type="entry name" value="Calponin-like domain"/>
    <property type="match status" value="1"/>
</dbReference>
<feature type="region of interest" description="Disordered" evidence="5">
    <location>
        <begin position="1"/>
        <end position="20"/>
    </location>
</feature>
<organism evidence="6 7">
    <name type="scientific">Lepeophtheirus salmonis</name>
    <name type="common">Salmon louse</name>
    <name type="synonym">Caligus salmonis</name>
    <dbReference type="NCBI Taxonomy" id="72036"/>
    <lineage>
        <taxon>Eukaryota</taxon>
        <taxon>Metazoa</taxon>
        <taxon>Ecdysozoa</taxon>
        <taxon>Arthropoda</taxon>
        <taxon>Crustacea</taxon>
        <taxon>Multicrustacea</taxon>
        <taxon>Hexanauplia</taxon>
        <taxon>Copepoda</taxon>
        <taxon>Siphonostomatoida</taxon>
        <taxon>Caligidae</taxon>
        <taxon>Lepeophtheirus</taxon>
    </lineage>
</organism>
<feature type="compositionally biased region" description="Low complexity" evidence="5">
    <location>
        <begin position="2415"/>
        <end position="2443"/>
    </location>
</feature>
<feature type="compositionally biased region" description="Basic and acidic residues" evidence="5">
    <location>
        <begin position="1875"/>
        <end position="1898"/>
    </location>
</feature>
<feature type="compositionally biased region" description="Acidic residues" evidence="5">
    <location>
        <begin position="1039"/>
        <end position="1050"/>
    </location>
</feature>
<feature type="region of interest" description="Disordered" evidence="5">
    <location>
        <begin position="1668"/>
        <end position="1707"/>
    </location>
</feature>
<dbReference type="PANTHER" id="PTHR23167">
    <property type="entry name" value="CALPONIN HOMOLOGY DOMAIN-CONTAINING PROTEIN DDB_G0272472-RELATED"/>
    <property type="match status" value="1"/>
</dbReference>
<feature type="compositionally biased region" description="Polar residues" evidence="5">
    <location>
        <begin position="1027"/>
        <end position="1037"/>
    </location>
</feature>
<feature type="compositionally biased region" description="Low complexity" evidence="5">
    <location>
        <begin position="844"/>
        <end position="859"/>
    </location>
</feature>
<dbReference type="EMBL" id="HG994592">
    <property type="protein sequence ID" value="CAF2827638.1"/>
    <property type="molecule type" value="Genomic_DNA"/>
</dbReference>
<dbReference type="InterPro" id="IPR036872">
    <property type="entry name" value="CH_dom_sf"/>
</dbReference>
<dbReference type="PANTHER" id="PTHR23167:SF88">
    <property type="entry name" value="CALPONIN-HOMOLOGY (CH) DOMAIN-CONTAINING PROTEIN"/>
    <property type="match status" value="1"/>
</dbReference>
<keyword evidence="2 4" id="KW-0175">Coiled coil</keyword>
<evidence type="ECO:0000256" key="1">
    <source>
        <dbReference type="ARBA" id="ARBA00022553"/>
    </source>
</evidence>
<comment type="similarity">
    <text evidence="3">Belongs to the smoothelin family.</text>
</comment>
<feature type="compositionally biased region" description="Polar residues" evidence="5">
    <location>
        <begin position="387"/>
        <end position="397"/>
    </location>
</feature>
<feature type="compositionally biased region" description="Basic and acidic residues" evidence="5">
    <location>
        <begin position="1561"/>
        <end position="1570"/>
    </location>
</feature>
<feature type="region of interest" description="Disordered" evidence="5">
    <location>
        <begin position="634"/>
        <end position="660"/>
    </location>
</feature>
<feature type="region of interest" description="Disordered" evidence="5">
    <location>
        <begin position="1742"/>
        <end position="1762"/>
    </location>
</feature>
<feature type="region of interest" description="Disordered" evidence="5">
    <location>
        <begin position="1948"/>
        <end position="1978"/>
    </location>
</feature>
<feature type="compositionally biased region" description="Basic and acidic residues" evidence="5">
    <location>
        <begin position="354"/>
        <end position="364"/>
    </location>
</feature>
<dbReference type="OrthoDB" id="10017054at2759"/>
<proteinExistence type="inferred from homology"/>
<feature type="compositionally biased region" description="Polar residues" evidence="5">
    <location>
        <begin position="1825"/>
        <end position="1866"/>
    </location>
</feature>
<evidence type="ECO:0000256" key="2">
    <source>
        <dbReference type="ARBA" id="ARBA00023054"/>
    </source>
</evidence>
<dbReference type="InterPro" id="IPR001715">
    <property type="entry name" value="CH_dom"/>
</dbReference>
<feature type="region of interest" description="Disordered" evidence="5">
    <location>
        <begin position="442"/>
        <end position="572"/>
    </location>
</feature>
<feature type="compositionally biased region" description="Polar residues" evidence="5">
    <location>
        <begin position="650"/>
        <end position="660"/>
    </location>
</feature>
<protein>
    <submittedName>
        <fullName evidence="6">Smoothelin-like protein 2,Smoothelin,Smoothelin-like protein 1</fullName>
    </submittedName>
</protein>
<feature type="region of interest" description="Disordered" evidence="5">
    <location>
        <begin position="1542"/>
        <end position="1584"/>
    </location>
</feature>
<feature type="region of interest" description="Disordered" evidence="5">
    <location>
        <begin position="1027"/>
        <end position="1050"/>
    </location>
</feature>
<dbReference type="SUPFAM" id="SSF47576">
    <property type="entry name" value="Calponin-homology domain, CH-domain"/>
    <property type="match status" value="1"/>
</dbReference>
<feature type="compositionally biased region" description="Low complexity" evidence="5">
    <location>
        <begin position="486"/>
        <end position="529"/>
    </location>
</feature>
<evidence type="ECO:0000313" key="6">
    <source>
        <dbReference type="EMBL" id="CAF2827638.1"/>
    </source>
</evidence>
<name>A0A7R8H3C4_LEPSM</name>
<evidence type="ECO:0000256" key="3">
    <source>
        <dbReference type="ARBA" id="ARBA00061655"/>
    </source>
</evidence>
<feature type="compositionally biased region" description="Polar residues" evidence="5">
    <location>
        <begin position="1683"/>
        <end position="1700"/>
    </location>
</feature>
<dbReference type="SMART" id="SM00033">
    <property type="entry name" value="CH"/>
    <property type="match status" value="1"/>
</dbReference>
<reference evidence="6" key="1">
    <citation type="submission" date="2021-02" db="EMBL/GenBank/DDBJ databases">
        <authorList>
            <person name="Bekaert M."/>
        </authorList>
    </citation>
    <scope>NUCLEOTIDE SEQUENCE</scope>
    <source>
        <strain evidence="6">IoA-00</strain>
    </source>
</reference>
<feature type="coiled-coil region" evidence="4">
    <location>
        <begin position="904"/>
        <end position="963"/>
    </location>
</feature>
<feature type="compositionally biased region" description="Polar residues" evidence="5">
    <location>
        <begin position="1571"/>
        <end position="1583"/>
    </location>
</feature>
<feature type="region of interest" description="Disordered" evidence="5">
    <location>
        <begin position="2313"/>
        <end position="2350"/>
    </location>
</feature>
<feature type="compositionally biased region" description="Low complexity" evidence="5">
    <location>
        <begin position="398"/>
        <end position="408"/>
    </location>
</feature>
<feature type="compositionally biased region" description="Polar residues" evidence="5">
    <location>
        <begin position="682"/>
        <end position="700"/>
    </location>
</feature>
<feature type="region of interest" description="Disordered" evidence="5">
    <location>
        <begin position="2109"/>
        <end position="2145"/>
    </location>
</feature>
<feature type="compositionally biased region" description="Polar residues" evidence="5">
    <location>
        <begin position="2313"/>
        <end position="2328"/>
    </location>
</feature>
<dbReference type="InterPro" id="IPR050540">
    <property type="entry name" value="F-actin_Monoox_Mical"/>
</dbReference>
<feature type="compositionally biased region" description="Basic and acidic residues" evidence="5">
    <location>
        <begin position="1747"/>
        <end position="1761"/>
    </location>
</feature>
<feature type="region of interest" description="Disordered" evidence="5">
    <location>
        <begin position="262"/>
        <end position="417"/>
    </location>
</feature>
<feature type="region of interest" description="Disordered" evidence="5">
    <location>
        <begin position="2411"/>
        <end position="2449"/>
    </location>
</feature>
<feature type="coiled-coil region" evidence="4">
    <location>
        <begin position="713"/>
        <end position="820"/>
    </location>
</feature>
<feature type="region of interest" description="Disordered" evidence="5">
    <location>
        <begin position="2564"/>
        <end position="2593"/>
    </location>
</feature>
<dbReference type="FunFam" id="1.10.418.10:FF:000009">
    <property type="entry name" value="smoothelin isoform X2"/>
    <property type="match status" value="1"/>
</dbReference>
<evidence type="ECO:0000313" key="7">
    <source>
        <dbReference type="Proteomes" id="UP000675881"/>
    </source>
</evidence>
<feature type="region of interest" description="Disordered" evidence="5">
    <location>
        <begin position="1824"/>
        <end position="1924"/>
    </location>
</feature>
<dbReference type="PROSITE" id="PS50021">
    <property type="entry name" value="CH"/>
    <property type="match status" value="1"/>
</dbReference>
<accession>A0A7R8H3C4</accession>
<dbReference type="Pfam" id="PF00307">
    <property type="entry name" value="CH"/>
    <property type="match status" value="1"/>
</dbReference>
<gene>
    <name evidence="6" type="ORF">LSAA_4180</name>
</gene>
<feature type="region of interest" description="Disordered" evidence="5">
    <location>
        <begin position="682"/>
        <end position="708"/>
    </location>
</feature>
<feature type="compositionally biased region" description="Polar residues" evidence="5">
    <location>
        <begin position="442"/>
        <end position="455"/>
    </location>
</feature>
<evidence type="ECO:0000256" key="4">
    <source>
        <dbReference type="SAM" id="Coils"/>
    </source>
</evidence>
<keyword evidence="7" id="KW-1185">Reference proteome</keyword>
<feature type="compositionally biased region" description="Basic and acidic residues" evidence="5">
    <location>
        <begin position="1"/>
        <end position="16"/>
    </location>
</feature>
<sequence length="2593" mass="294380">MEGVEIKENKKKEERSSSLTSCSLITEDLAPKLLNKLKEESLHSTSPKEALMSAISASFQDLSQLEDNVDDEEGPGLAPELVVEVNSVLSKLMNSLNENLDPELIPTIKDLQATLNSKKKRIELESRFRRQCPPQDTPSSKVPWKIRAARKRAIKHHTTGMTKDEFQLIKNSLQESAKSFTSIPTQSYALSRNKSESAIRSHRNVISENLSNIHPEPFHKDISSVISKDGKPITLPLIANGPELKPSDLGYASDVCDYNISSSSASEKVSKSTPTSKADGKPPLFKQKNPFQKNSEKPPRRNTKSTSGSAIKARIDRRKRMRHANAIDNPHGSLSDQESSMIEDNDEDDEEEELLHLDDHDKTEPNINEELTSDDYVNHESYHYKSNGDSSDQKNQLSNSTNYNSSSSELTPETHRRKNWNSRFSNIKNAFASEEEIFYKSRSPSINRDNNNNAIPPQGGKKPEDKYMKIVVQARLENNKSRRNLSRSNSKNNGSSSSSGHNTVHTSNNGLNNNHSENNENKISSSKSKQPTPNRDPQPKSPSRISKSLPKESRAEAMGLEPTNKNRNDMDYQEYMNIISRVRRTKESTRVRTEQFRLASMYAQEKRRQEEIKREEERLKLEREKVQKDLERQKLQEQSLESQKVKESRSPSLVTPVQKMTTATRPSDINLDASNVLTPIKSSDNSSDASPILVSSTPINPSDKVVSDQTATITRLEEQARLERMRQEQKRQQELREEQVKAEQEKLERLRQEQIRQEKEREEIHRLEYERLKQIQEEQRKLDEERRRQQERIRLEQVRLEEERKRQETLQAERNAEYNRQRLDMEAQNVYLPQETRAKLLMSPTASSAPPISIASSTSNNLSNFDDLSPEEKIIQKRLSDQESLRKSHRAEESKIRQEKLKLIQQEEMLISRQEEMLRQVEAERQNLLKQEQLIRSRQQGRLTQVRQEKMLLEKQEEMLQMRERQLIEERIRQEKLRMEQKSLREQEEVIRKRQEQISKELMGNMSICDSSETRPFDPSQSLVVYSTSQSNDSNIQMEGDEDEDTLDEDSEEEEFYESTVEVMQKSTTVPTSVRTVGLANTDHKPWAHITPYLSTYENSRRVITSPESLRTSSTLITTPDESSLQLSLDGSCISTPPLVPPLPLDDVFIPVQPEIPPRVSSYDIVASSVSDIILQESSPRRNLIDTNANVVHTKATNNYKLSPKIGGPGSAFKPYSSSENLHDPSLFSPIVCNASYESNTNLLLPPTYPSGGMMITKKHPVVYNKVKELRKPIRAPFSTTDTEPEMKECHFPPEKNKRTVIKQHPYKPSYSTSETEDESYLARKTKWSRHHYHQHQQHKHSGSWDPLQVDSPPQITQKPVGIIQKPKPQHQFNPSTITLGAVEAPIPPAALLESFYPPVVIERGAQVQNETIAHFANLLSTNSKNPNEQVEIKPDDPFSLISLPRGTTHCPQDAISSTQSNQIRNTYNDNPNHRFLQQQHLQSKLNININNNIDNNSIIHDQKHYHQPSKPTIDSSHPSIWSQIPMGGTNSTIQTEDNYPNVVIHQSGPPPPPHHQQPSHVEEEKKDTISSKTDNNPYQKHGQTLIPMNEIPSVISTVSITESSKENNGPMMFEPSKVLRQSSFSNLPIRNSTNENVPRQASFNCVSTFERRGEERSLADAFLSDIPIKGSSASQPDKKQDSATVMNNNASLKKNYTSSKRTRAKLEQRKISKEELLHKTSKDEGNNSALVPLTVVEISSQGQKNRTKEEEASIFSDHDNRKKKALHHRLVNEAVSFKKDYEVKKKSAPRNNPTITAMEIMTRKEIRTCELEERLFREKYGKVNDSSESLRTTTFQNVNSSNKPVVTPKTSGAHNYNSTNSSKPPHQTPPKIILKKEPKRLDPEEIKARKSSTEKNAKPYSTHGTEERSKSYKCQQRHHPDMEDSRAAIIKREKVKKAAERFEKTASPVLGPSASPGCDKLPWNDENTPSLGKPKPGILRRRETFRKNGYALRMSKSSDSITASKMMSKNASGLRINQFNNPDSESPSDVYHKTRDEIRKILTIAKQSSVTERIKIFNNQIMRDVRVMDDRDRKAEAIKKEIFEAKLSAIEDNDENDVPLDMRRKSLQIPNKNPSSECRLRINQPPGSDASRQKIGRKLSEPALNGSVKSRIENYIGRKSANKKEPKLIMNSQSHQIYTQSATDYSATEEEAEFRGNNGHSMDYLEVPNSSYNKKHRGLRRSKSFLQLRVNMNVQEQVQPVSSNNSSSNSSSTPLKGVLKTKQQSISEEILGDDDLGNVDDIFERLLVENAVGDDGGDLAHSPRISSIRTSKLKNTTQSSCSNSKNNVVFEEGGTTRNRRGSKSGPPLLQAVGVGRHEYQSSSPTQSMFLICASSILHRFFCGSSYLKVEAGNKPKSSFTRFKQLDRQAVMAQNSSSPKSNSPLLPSSPTSTPSKNSNTSSDSTEKKKFVSRSASSAKEVILLWVKETIKDYDSMSVTNFSSSWSDGLAFCALIHNFYPEAFDFATLKSENRRHNFELAFSAAEEYAGIYPLLEVDDMMKMKNPDWKCVFTYVQSFYRRFRNGREPPTPNKSLILNATPSTPSSSSDATRTR</sequence>
<dbReference type="Proteomes" id="UP000675881">
    <property type="component" value="Chromosome 13"/>
</dbReference>
<feature type="compositionally biased region" description="Acidic residues" evidence="5">
    <location>
        <begin position="341"/>
        <end position="353"/>
    </location>
</feature>